<evidence type="ECO:0000259" key="11">
    <source>
        <dbReference type="Pfam" id="PF03104"/>
    </source>
</evidence>
<dbReference type="GO" id="GO:0006261">
    <property type="term" value="P:DNA-templated DNA replication"/>
    <property type="evidence" value="ECO:0007669"/>
    <property type="project" value="TreeGrafter"/>
</dbReference>
<evidence type="ECO:0000313" key="12">
    <source>
        <dbReference type="EMBL" id="AER41532.1"/>
    </source>
</evidence>
<evidence type="ECO:0000259" key="10">
    <source>
        <dbReference type="Pfam" id="PF00136"/>
    </source>
</evidence>
<dbReference type="PANTHER" id="PTHR10322">
    <property type="entry name" value="DNA POLYMERASE CATALYTIC SUBUNIT"/>
    <property type="match status" value="1"/>
</dbReference>
<dbReference type="Gene3D" id="3.90.1600.10">
    <property type="entry name" value="Palm domain of DNA polymerase"/>
    <property type="match status" value="1"/>
</dbReference>
<dbReference type="Gene3D" id="1.10.287.690">
    <property type="entry name" value="Helix hairpin bin"/>
    <property type="match status" value="1"/>
</dbReference>
<dbReference type="InterPro" id="IPR036397">
    <property type="entry name" value="RNaseH_sf"/>
</dbReference>
<dbReference type="InterPro" id="IPR043502">
    <property type="entry name" value="DNA/RNA_pol_sf"/>
</dbReference>
<dbReference type="SMART" id="SM00486">
    <property type="entry name" value="POLBc"/>
    <property type="match status" value="1"/>
</dbReference>
<dbReference type="GO" id="GO:0000166">
    <property type="term" value="F:nucleotide binding"/>
    <property type="evidence" value="ECO:0007669"/>
    <property type="project" value="InterPro"/>
</dbReference>
<dbReference type="EC" id="2.7.7.7" evidence="9"/>
<keyword evidence="7 9" id="KW-0238">DNA-binding</keyword>
<organism evidence="12 13">
    <name type="scientific">Epinotia aporema granulovirus</name>
    <dbReference type="NCBI Taxonomy" id="166056"/>
    <lineage>
        <taxon>Viruses</taxon>
        <taxon>Viruses incertae sedis</taxon>
        <taxon>Naldaviricetes</taxon>
        <taxon>Lefavirales</taxon>
        <taxon>Baculoviridae</taxon>
        <taxon>Betabaculovirus</taxon>
        <taxon>Betabaculovirus epaporemae</taxon>
    </lineage>
</organism>
<dbReference type="OrthoDB" id="165at10239"/>
<dbReference type="Pfam" id="PF00136">
    <property type="entry name" value="DNA_pol_B"/>
    <property type="match status" value="1"/>
</dbReference>
<dbReference type="PRINTS" id="PR00106">
    <property type="entry name" value="DNAPOLB"/>
</dbReference>
<evidence type="ECO:0000256" key="5">
    <source>
        <dbReference type="ARBA" id="ARBA00022932"/>
    </source>
</evidence>
<accession>K4EQ32</accession>
<evidence type="ECO:0000256" key="1">
    <source>
        <dbReference type="ARBA" id="ARBA00002701"/>
    </source>
</evidence>
<dbReference type="GO" id="GO:0003677">
    <property type="term" value="F:DNA binding"/>
    <property type="evidence" value="ECO:0007669"/>
    <property type="project" value="UniProtKB-KW"/>
</dbReference>
<feature type="domain" description="DNA-directed DNA polymerase family B exonuclease" evidence="11">
    <location>
        <begin position="225"/>
        <end position="390"/>
    </location>
</feature>
<dbReference type="RefSeq" id="YP_006908614.1">
    <property type="nucleotide sequence ID" value="NC_018875.1"/>
</dbReference>
<sequence>MVSHPRLCTESTMDYSLWCDEENDEATVEVPKKRNAAAMAANDDESPPVKTKRVDNFIICRNINDCFAIAKRQAFDICSKMIFRITRMYYNMSFLYIFLTGLNNVQFYYRTPCQIYSYKLCYHKQCTQNSNKCKVYKSMVVTGLKTFKCHRTNVVMVDRANCANEKFLLDDFCNDINRVQMQTGIYEGDYIRFKNQLSVNSDGCAIGSMDKIIRVGLEEIATPIDLIVGSYDLETYTTGLTFSNAECDSIITISYVLRKQNNEIYRVCFINTNNKPFTLESVESMPEVDGVVYVIPFDDEKTMIEAFFELVFRSNPDDILDYNGDKFDIPFLLTRMKLLKINNRFIYRYNLPKSEMKSVHIRTKFGYGFNNHLMVYYNHLDVYQFINNSFDKNKIENLRLDTTASFYLNVGKVELSVKEMMRLYNEGKFGKIVLYNVRDSVLPLEMYIKCQMANKLYADAPIMYLSRDDSAKVISHKINMALFNNAIQNVDNNSPDPYFFNKFDLNRIMSKKQDGDGEVNYTNLDRQRVLQTIIPDDAVALCDLRTNIKYTGGMVLSPVPGYYNLIFTLDFSQLYTSIMIFYTCCLSNLFFGSDNKLYLQRNTNAITTKFLNKMANNRALYKQEMKKHKPGSFAYNLYDSWQNAAKLVCNSQYGWFGLTCKALANFITMKGREKLTEAIKKIEALSNNEEIKRKHNLEKFILKVVYGDTDSTFVNLSLTEDDHKNIGVDALKKIILTEVLQPVNSTWNGAFKMELENIMQCMMIKGKKSYMCIKENGDLYKRGFNVKKDSPVFLRKLFDAVIKQLLTNHSLDCVLNHLVRGLKKCRDEFSAQNCELYAFSQTLNETKSGAEGGGTSSVTIAYKLYMMLKNSADTKYIPSSGDRIPYLLEDKNSPTLNNKVVPTQLFKNQVMNWSKHLKIICTFLNDIMSMVGNDTLFVCAFNDICSYLQQRQKCDISYPVLKKMTDARSKDIVCKELNIKKKTDLDNKEFREILDSREHKFKHFYEFTMGKNPPPYNVEHIKLSEDCPVCNNRGVAAVQKKMTLNLHPTTKATKQTKITALFKPVKSS</sequence>
<evidence type="ECO:0000313" key="13">
    <source>
        <dbReference type="Proteomes" id="UP000201571"/>
    </source>
</evidence>
<dbReference type="InterPro" id="IPR023211">
    <property type="entry name" value="DNA_pol_palm_dom_sf"/>
</dbReference>
<dbReference type="InterPro" id="IPR050240">
    <property type="entry name" value="DNA_pol_type-B"/>
</dbReference>
<evidence type="ECO:0000256" key="4">
    <source>
        <dbReference type="ARBA" id="ARBA00022695"/>
    </source>
</evidence>
<keyword evidence="3 9" id="KW-0808">Transferase</keyword>
<dbReference type="SUPFAM" id="SSF56672">
    <property type="entry name" value="DNA/RNA polymerases"/>
    <property type="match status" value="1"/>
</dbReference>
<dbReference type="Proteomes" id="UP000201571">
    <property type="component" value="Segment"/>
</dbReference>
<dbReference type="InterPro" id="IPR006172">
    <property type="entry name" value="DNA-dir_DNA_pol_B"/>
</dbReference>
<dbReference type="InterPro" id="IPR012337">
    <property type="entry name" value="RNaseH-like_sf"/>
</dbReference>
<comment type="catalytic activity">
    <reaction evidence="8 9">
        <text>DNA(n) + a 2'-deoxyribonucleoside 5'-triphosphate = DNA(n+1) + diphosphate</text>
        <dbReference type="Rhea" id="RHEA:22508"/>
        <dbReference type="Rhea" id="RHEA-COMP:17339"/>
        <dbReference type="Rhea" id="RHEA-COMP:17340"/>
        <dbReference type="ChEBI" id="CHEBI:33019"/>
        <dbReference type="ChEBI" id="CHEBI:61560"/>
        <dbReference type="ChEBI" id="CHEBI:173112"/>
        <dbReference type="EC" id="2.7.7.7"/>
    </reaction>
</comment>
<dbReference type="InterPro" id="IPR006134">
    <property type="entry name" value="DNA-dir_DNA_pol_B_multi_dom"/>
</dbReference>
<keyword evidence="6" id="KW-1194">Viral DNA replication</keyword>
<dbReference type="Pfam" id="PF03104">
    <property type="entry name" value="DNA_pol_B_exo1"/>
    <property type="match status" value="1"/>
</dbReference>
<evidence type="ECO:0000256" key="8">
    <source>
        <dbReference type="ARBA" id="ARBA00049244"/>
    </source>
</evidence>
<evidence type="ECO:0000256" key="2">
    <source>
        <dbReference type="ARBA" id="ARBA00005755"/>
    </source>
</evidence>
<protein>
    <recommendedName>
        <fullName evidence="9">DNA polymerase</fullName>
        <ecNumber evidence="9">2.7.7.7</ecNumber>
    </recommendedName>
</protein>
<keyword evidence="13" id="KW-1185">Reference proteome</keyword>
<dbReference type="Gene3D" id="3.30.420.10">
    <property type="entry name" value="Ribonuclease H-like superfamily/Ribonuclease H"/>
    <property type="match status" value="1"/>
</dbReference>
<evidence type="ECO:0000256" key="3">
    <source>
        <dbReference type="ARBA" id="ARBA00022679"/>
    </source>
</evidence>
<dbReference type="PANTHER" id="PTHR10322:SF23">
    <property type="entry name" value="DNA POLYMERASE DELTA CATALYTIC SUBUNIT"/>
    <property type="match status" value="1"/>
</dbReference>
<dbReference type="SUPFAM" id="SSF53098">
    <property type="entry name" value="Ribonuclease H-like"/>
    <property type="match status" value="1"/>
</dbReference>
<name>K4EQ32_9BBAC</name>
<dbReference type="InterPro" id="IPR006133">
    <property type="entry name" value="DNA-dir_DNA_pol_B_exonuc"/>
</dbReference>
<dbReference type="EMBL" id="JN408834">
    <property type="protein sequence ID" value="AER41532.1"/>
    <property type="molecule type" value="Genomic_DNA"/>
</dbReference>
<dbReference type="GO" id="GO:0003887">
    <property type="term" value="F:DNA-directed DNA polymerase activity"/>
    <property type="evidence" value="ECO:0007669"/>
    <property type="project" value="UniProtKB-KW"/>
</dbReference>
<proteinExistence type="inferred from homology"/>
<dbReference type="KEGG" id="vg:13842633"/>
<evidence type="ECO:0000256" key="6">
    <source>
        <dbReference type="ARBA" id="ARBA00023109"/>
    </source>
</evidence>
<dbReference type="GeneID" id="13842633"/>
<evidence type="ECO:0000256" key="7">
    <source>
        <dbReference type="ARBA" id="ARBA00023125"/>
    </source>
</evidence>
<reference evidence="12 13" key="1">
    <citation type="journal article" date="2012" name="BMC Genomics">
        <title>Genome of Epinotia aporema granulovirus (EpapGV), a polyorganotropic fast killing betabaculovirus with a novel thymidylate kinase gene.</title>
        <authorList>
            <person name="Ferrelli M.L."/>
            <person name="Salvador R."/>
            <person name="Biedma M.E."/>
            <person name="Berretta M.F."/>
            <person name="Haase S."/>
            <person name="Sciocco-Cap A."/>
            <person name="Ghiringhelli P.D."/>
            <person name="Romanowski V."/>
        </authorList>
    </citation>
    <scope>NUCLEOTIDE SEQUENCE [LARGE SCALE GENOMIC DNA]</scope>
</reference>
<comment type="function">
    <text evidence="1">Replicates the viral genome, host DNA polymerases cannot substitute for the viral enzyme in this process.</text>
</comment>
<comment type="similarity">
    <text evidence="2 9">Belongs to the DNA polymerase type-B family.</text>
</comment>
<evidence type="ECO:0000256" key="9">
    <source>
        <dbReference type="RuleBase" id="RU000442"/>
    </source>
</evidence>
<dbReference type="PROSITE" id="PS00116">
    <property type="entry name" value="DNA_POLYMERASE_B"/>
    <property type="match status" value="1"/>
</dbReference>
<dbReference type="InterPro" id="IPR017964">
    <property type="entry name" value="DNA-dir_DNA_pol_B_CS"/>
</dbReference>
<keyword evidence="9" id="KW-0235">DNA replication</keyword>
<dbReference type="GO" id="GO:0039693">
    <property type="term" value="P:viral DNA genome replication"/>
    <property type="evidence" value="ECO:0007669"/>
    <property type="project" value="UniProtKB-KW"/>
</dbReference>
<feature type="domain" description="DNA-directed DNA polymerase family B multifunctional" evidence="10">
    <location>
        <begin position="528"/>
        <end position="899"/>
    </location>
</feature>
<keyword evidence="4 9" id="KW-0548">Nucleotidyltransferase</keyword>
<keyword evidence="5 9" id="KW-0239">DNA-directed DNA polymerase</keyword>